<dbReference type="AlphaFoldDB" id="A0A1F6Y3W0"/>
<dbReference type="EMBL" id="MFVL01000024">
    <property type="protein sequence ID" value="OGJ01026.1"/>
    <property type="molecule type" value="Genomic_DNA"/>
</dbReference>
<comment type="caution">
    <text evidence="1">The sequence shown here is derived from an EMBL/GenBank/DDBJ whole genome shotgun (WGS) entry which is preliminary data.</text>
</comment>
<dbReference type="Proteomes" id="UP000177693">
    <property type="component" value="Unassembled WGS sequence"/>
</dbReference>
<gene>
    <name evidence="1" type="ORF">A3I23_01840</name>
</gene>
<organism evidence="1 2">
    <name type="scientific">Candidatus Nomurabacteria bacterium RIFCSPLOWO2_02_FULL_40_67</name>
    <dbReference type="NCBI Taxonomy" id="1801787"/>
    <lineage>
        <taxon>Bacteria</taxon>
        <taxon>Candidatus Nomuraibacteriota</taxon>
    </lineage>
</organism>
<evidence type="ECO:0000313" key="2">
    <source>
        <dbReference type="Proteomes" id="UP000177693"/>
    </source>
</evidence>
<accession>A0A1F6Y3W0</accession>
<reference evidence="1 2" key="1">
    <citation type="journal article" date="2016" name="Nat. Commun.">
        <title>Thousands of microbial genomes shed light on interconnected biogeochemical processes in an aquifer system.</title>
        <authorList>
            <person name="Anantharaman K."/>
            <person name="Brown C.T."/>
            <person name="Hug L.A."/>
            <person name="Sharon I."/>
            <person name="Castelle C.J."/>
            <person name="Probst A.J."/>
            <person name="Thomas B.C."/>
            <person name="Singh A."/>
            <person name="Wilkins M.J."/>
            <person name="Karaoz U."/>
            <person name="Brodie E.L."/>
            <person name="Williams K.H."/>
            <person name="Hubbard S.S."/>
            <person name="Banfield J.F."/>
        </authorList>
    </citation>
    <scope>NUCLEOTIDE SEQUENCE [LARGE SCALE GENOMIC DNA]</scope>
</reference>
<proteinExistence type="predicted"/>
<sequence length="60" mass="6891">MKKRYWLRVGSVFFVVSLIVSSYAAFLMLQNTARVSVISQPQPFDIIDYLHFIPGINSLI</sequence>
<name>A0A1F6Y3W0_9BACT</name>
<evidence type="ECO:0000313" key="1">
    <source>
        <dbReference type="EMBL" id="OGJ01026.1"/>
    </source>
</evidence>
<protein>
    <submittedName>
        <fullName evidence="1">Uncharacterized protein</fullName>
    </submittedName>
</protein>